<keyword evidence="2" id="KW-1185">Reference proteome</keyword>
<reference evidence="1 2" key="1">
    <citation type="submission" date="2020-08" db="EMBL/GenBank/DDBJ databases">
        <title>Genomic Encyclopedia of Type Strains, Phase IV (KMG-IV): sequencing the most valuable type-strain genomes for metagenomic binning, comparative biology and taxonomic classification.</title>
        <authorList>
            <person name="Goeker M."/>
        </authorList>
    </citation>
    <scope>NUCLEOTIDE SEQUENCE [LARGE SCALE GENOMIC DNA]</scope>
    <source>
        <strain evidence="1 2">DSM 105074</strain>
    </source>
</reference>
<dbReference type="AlphaFoldDB" id="A0A840TK59"/>
<dbReference type="Pfam" id="PF19265">
    <property type="entry name" value="DUF5908"/>
    <property type="match status" value="1"/>
</dbReference>
<proteinExistence type="predicted"/>
<evidence type="ECO:0000313" key="2">
    <source>
        <dbReference type="Proteomes" id="UP000557307"/>
    </source>
</evidence>
<dbReference type="InterPro" id="IPR045459">
    <property type="entry name" value="DUF5908"/>
</dbReference>
<organism evidence="1 2">
    <name type="scientific">Rhabdobacter roseus</name>
    <dbReference type="NCBI Taxonomy" id="1655419"/>
    <lineage>
        <taxon>Bacteria</taxon>
        <taxon>Pseudomonadati</taxon>
        <taxon>Bacteroidota</taxon>
        <taxon>Cytophagia</taxon>
        <taxon>Cytophagales</taxon>
        <taxon>Cytophagaceae</taxon>
        <taxon>Rhabdobacter</taxon>
    </lineage>
</organism>
<dbReference type="EMBL" id="JACHGF010000001">
    <property type="protein sequence ID" value="MBB5282187.1"/>
    <property type="molecule type" value="Genomic_DNA"/>
</dbReference>
<evidence type="ECO:0000313" key="1">
    <source>
        <dbReference type="EMBL" id="MBB5282187.1"/>
    </source>
</evidence>
<comment type="caution">
    <text evidence="1">The sequence shown here is derived from an EMBL/GenBank/DDBJ whole genome shotgun (WGS) entry which is preliminary data.</text>
</comment>
<dbReference type="Proteomes" id="UP000557307">
    <property type="component" value="Unassembled WGS sequence"/>
</dbReference>
<name>A0A840TK59_9BACT</name>
<accession>A0A840TK59</accession>
<gene>
    <name evidence="1" type="ORF">HNQ92_000308</name>
</gene>
<dbReference type="RefSeq" id="WP_184169873.1">
    <property type="nucleotide sequence ID" value="NZ_JACHGF010000001.1"/>
</dbReference>
<sequence length="60" mass="6409">MPVLIRELHIKVSVNALEAAQGTSGGSLTPGTSAPPEDRERLVAECVEQVLSILKSQREP</sequence>
<protein>
    <submittedName>
        <fullName evidence="1">Uncharacterized protein</fullName>
    </submittedName>
</protein>